<gene>
    <name evidence="1" type="ORF">FRC53_03610</name>
</gene>
<dbReference type="EMBL" id="VOGB01000004">
    <property type="protein sequence ID" value="MQM72512.1"/>
    <property type="molecule type" value="Genomic_DNA"/>
</dbReference>
<dbReference type="AlphaFoldDB" id="A0A6L5GR16"/>
<organism evidence="1 2">
    <name type="scientific">Candidatus Pseudoramibacter fermentans</name>
    <dbReference type="NCBI Taxonomy" id="2594427"/>
    <lineage>
        <taxon>Bacteria</taxon>
        <taxon>Bacillati</taxon>
        <taxon>Bacillota</taxon>
        <taxon>Clostridia</taxon>
        <taxon>Eubacteriales</taxon>
        <taxon>Eubacteriaceae</taxon>
        <taxon>Pseudoramibacter</taxon>
    </lineage>
</organism>
<proteinExistence type="predicted"/>
<reference evidence="1" key="1">
    <citation type="journal article" date="2020" name="Appl. Environ. Microbiol.">
        <title>Medium-Chain Fatty Acid Synthesis by 'Candidatus Weimeria bifida' gen. nov., sp. nov., and 'Candidatus Pseudoramibacter fermentans' sp. nov.</title>
        <authorList>
            <person name="Scarborough M.J."/>
            <person name="Myers K.S."/>
            <person name="Donohue T.J."/>
            <person name="Noguera D.R."/>
        </authorList>
    </citation>
    <scope>NUCLEOTIDE SEQUENCE</scope>
    <source>
        <strain evidence="1">EUB1.1</strain>
    </source>
</reference>
<name>A0A6L5GR16_9FIRM</name>
<dbReference type="Pfam" id="PF12672">
    <property type="entry name" value="DUF3793"/>
    <property type="match status" value="1"/>
</dbReference>
<dbReference type="InterPro" id="IPR024523">
    <property type="entry name" value="DUF3793"/>
</dbReference>
<evidence type="ECO:0000313" key="1">
    <source>
        <dbReference type="EMBL" id="MQM72512.1"/>
    </source>
</evidence>
<keyword evidence="2" id="KW-1185">Reference proteome</keyword>
<sequence>MSDLQLIRNCAPTLAGMKIGSLFNAREREEAQVNLWLKRWNALLNEKGVYVRCLRYNGRAALMYVYREAALNERMREPEVQALMRRLRYPAGGIAGKIDHLSAHLNAHPEFPHEIGLFLGYPLEDVCGFIQKKGRDYKCSGCWKVYGDAEKAKACFKKYHRCTAHYVKHYQKGGTLCQLTV</sequence>
<dbReference type="Proteomes" id="UP000473648">
    <property type="component" value="Unassembled WGS sequence"/>
</dbReference>
<evidence type="ECO:0000313" key="2">
    <source>
        <dbReference type="Proteomes" id="UP000473648"/>
    </source>
</evidence>
<protein>
    <submittedName>
        <fullName evidence="1">DUF3793 family protein</fullName>
    </submittedName>
</protein>
<accession>A0A6L5GR16</accession>
<comment type="caution">
    <text evidence="1">The sequence shown here is derived from an EMBL/GenBank/DDBJ whole genome shotgun (WGS) entry which is preliminary data.</text>
</comment>